<dbReference type="InterPro" id="IPR006530">
    <property type="entry name" value="YD"/>
</dbReference>
<keyword evidence="6" id="KW-1185">Reference proteome</keyword>
<dbReference type="Pfam" id="PF25023">
    <property type="entry name" value="TEN_YD-shell"/>
    <property type="match status" value="1"/>
</dbReference>
<dbReference type="InterPro" id="IPR031325">
    <property type="entry name" value="RHS_repeat"/>
</dbReference>
<dbReference type="InterPro" id="IPR045351">
    <property type="entry name" value="DUF6531"/>
</dbReference>
<keyword evidence="1" id="KW-0677">Repeat</keyword>
<proteinExistence type="predicted"/>
<dbReference type="PANTHER" id="PTHR32305">
    <property type="match status" value="1"/>
</dbReference>
<dbReference type="PANTHER" id="PTHR32305:SF15">
    <property type="entry name" value="PROTEIN RHSA-RELATED"/>
    <property type="match status" value="1"/>
</dbReference>
<protein>
    <submittedName>
        <fullName evidence="5">RHS repeat-associated protein</fullName>
    </submittedName>
</protein>
<dbReference type="NCBIfam" id="TIGR03696">
    <property type="entry name" value="Rhs_assc_core"/>
    <property type="match status" value="1"/>
</dbReference>
<dbReference type="InterPro" id="IPR050708">
    <property type="entry name" value="T6SS_VgrG/RHS"/>
</dbReference>
<dbReference type="Pfam" id="PF20148">
    <property type="entry name" value="DUF6531"/>
    <property type="match status" value="1"/>
</dbReference>
<dbReference type="EMBL" id="SORE01000026">
    <property type="protein sequence ID" value="TDY40250.1"/>
    <property type="molecule type" value="Genomic_DNA"/>
</dbReference>
<evidence type="ECO:0000313" key="5">
    <source>
        <dbReference type="EMBL" id="TDY40250.1"/>
    </source>
</evidence>
<evidence type="ECO:0000256" key="1">
    <source>
        <dbReference type="ARBA" id="ARBA00022737"/>
    </source>
</evidence>
<dbReference type="InterPro" id="IPR032721">
    <property type="entry name" value="Toxin-deaminase"/>
</dbReference>
<dbReference type="Gene3D" id="2.180.10.10">
    <property type="entry name" value="RHS repeat-associated core"/>
    <property type="match status" value="3"/>
</dbReference>
<dbReference type="Pfam" id="PF14424">
    <property type="entry name" value="Toxin-deaminase"/>
    <property type="match status" value="1"/>
</dbReference>
<gene>
    <name evidence="5" type="ORF">BX592_1263</name>
</gene>
<comment type="caution">
    <text evidence="5">The sequence shown here is derived from an EMBL/GenBank/DDBJ whole genome shotgun (WGS) entry which is preliminary data.</text>
</comment>
<dbReference type="InterPro" id="IPR056823">
    <property type="entry name" value="TEN-like_YD-shell"/>
</dbReference>
<reference evidence="5 6" key="1">
    <citation type="submission" date="2019-03" db="EMBL/GenBank/DDBJ databases">
        <title>Genomic Encyclopedia of Type Strains, Phase III (KMG-III): the genomes of soil and plant-associated and newly described type strains.</title>
        <authorList>
            <person name="Whitman W."/>
        </authorList>
    </citation>
    <scope>NUCLEOTIDE SEQUENCE [LARGE SCALE GENOMIC DNA]</scope>
    <source>
        <strain evidence="5 6">LMG 29544</strain>
    </source>
</reference>
<accession>A0A4R8LDS3</accession>
<dbReference type="CDD" id="cd14740">
    <property type="entry name" value="PAAR_4"/>
    <property type="match status" value="1"/>
</dbReference>
<dbReference type="InterPro" id="IPR022385">
    <property type="entry name" value="Rhs_assc_core"/>
</dbReference>
<dbReference type="InterPro" id="IPR001826">
    <property type="entry name" value="RHS"/>
</dbReference>
<dbReference type="RefSeq" id="WP_134196328.1">
    <property type="nucleotide sequence ID" value="NZ_JBHLUW010000031.1"/>
</dbReference>
<feature type="domain" description="RHS protein conserved region" evidence="2">
    <location>
        <begin position="1218"/>
        <end position="1252"/>
    </location>
</feature>
<dbReference type="Pfam" id="PF03527">
    <property type="entry name" value="RHS"/>
    <property type="match status" value="1"/>
</dbReference>
<dbReference type="Proteomes" id="UP000295509">
    <property type="component" value="Unassembled WGS sequence"/>
</dbReference>
<evidence type="ECO:0000313" key="6">
    <source>
        <dbReference type="Proteomes" id="UP000295509"/>
    </source>
</evidence>
<organism evidence="5 6">
    <name type="scientific">Paraburkholderia rhizosphaerae</name>
    <dbReference type="NCBI Taxonomy" id="480658"/>
    <lineage>
        <taxon>Bacteria</taxon>
        <taxon>Pseudomonadati</taxon>
        <taxon>Pseudomonadota</taxon>
        <taxon>Betaproteobacteria</taxon>
        <taxon>Burkholderiales</taxon>
        <taxon>Burkholderiaceae</taxon>
        <taxon>Paraburkholderia</taxon>
    </lineage>
</organism>
<evidence type="ECO:0000259" key="2">
    <source>
        <dbReference type="Pfam" id="PF03527"/>
    </source>
</evidence>
<dbReference type="PRINTS" id="PR00394">
    <property type="entry name" value="RHSPROTEIN"/>
</dbReference>
<sequence>MSSADQTDQKDTEPESNGFMAAMDGVAKATEAAQDAAPALGPSISTPSAKHFDVQLGIDIHTYATPVPGPLPTPHIAMVFDPFDYIPVIGGTVHVNGVKRGNAGTGGVVAHVPFGVWAPPIRVPAGPQFDNEIFMGSKTVLADGEPFSRATMPVLDCNAVGVVPPLRIRKVKVNLSPVLPTAMNISTPGGVTVGGPSTVNMTAMLMKGAMSAVGKGLKKLRKVEGVSTRLENLGKRFKEIKKKAFKGLPNGFFKCKVLKAEPVDIRDGSVDVAQQDFTITGRLPLSWPRHYASHRCDEPGFCGQGWRTPADLRLEVDDDGIVVLSGPHLEIFFPKLPEAPGIEHAVKEWRDGARLYRVDGAQGGALHVRVRSELYIFPDTGTLRAPYVSQRRRLRIGRIQDLCGNAWHFEWEDGYLRRIVESGRDGLRGRELDVQSARDGGIASIALYDPMTRQTHPLVRYVYDDVGNLFSASDALDAPRSYRYIGHYLTRHTDRLGQAFYYEYDQAWRVVHAWGDGGLHDYRFIYRPALRETEVIDSRGHVSLIRFDEDNLPVSEIDPLGGVTTYRYDECGHTTEIIDPTGLSTRFEYDENGNETAVTLPDGSCTRVSFDRDSNPLVMTDACGRSWKQEWDTRGLPLSQADPLGAVSRYTWDEHGQLREHVNARGAMTKLAFNWHGYLCSVTNALGHEEKFEHDARGCLLTRTNALDQRSAYAYDRKGRLLWARKPDGTGVNIEYDAEDHPIAYIDEGGEHTRLEYAGTGKLTALLGADGNRTRYVYDTEEQLATIVNQNGETWRLIRDPLGRIVEEIDYWGQSTRYQYDAKGCLHTRIDPLGQVIAYETDRLGRITRKSLSDPDRQGQQIHECFRYDASGALIEMSNAHRRVVRRFDDAGRLIEEKQDSFSVNYSYDEIGQCVERTTSAGNRLVQGFDLLGQLVGVTLNDQAPVMIERDALGRATREQLGVGLARAFQYDSMGRLSAQSVMRDEAPVFSMGYQYDAVGNLTRRRDSEWGVDAYRYDPVGRLLEHIDPAGKISRFVTDAAGNHLRTRIREPKREVRQDDDARLEAWRREGEHDGRRYVFDAAGNLRMREPVVPGKGERALYLRWDANHRLIESRCGDQVTRYGYDAAGRRAFKRNPAHTTWFFWDGDALLAEVRQDNDAADRLCEGQRTLRYGVTPPPSVGREAQRLYREDGREYVYYPGTFHPFAVVEGGCRGKAVYHYHTDPNGCPVRLTDGRGEVVWAAGYDGWGGVGRVYREGVEQAIRLQGQYFDRESGLHYNRYRYFDPNTGSFISQDPIGLAGGTNPYQFAPNVLTWVDPLGLTCETKLRAENYRASGNVGKKRNIATSDFEINGRKGTADALSGRNTNDAPFVKIPDLESRKFSTFDVGHSREFDSEVKIFEHIANEFPTTATGRIDLYSELPICDSCSSVINQFREMFPGIEVNVQWG</sequence>
<name>A0A4R8LDS3_9BURK</name>
<evidence type="ECO:0000259" key="3">
    <source>
        <dbReference type="Pfam" id="PF20148"/>
    </source>
</evidence>
<dbReference type="NCBIfam" id="TIGR01643">
    <property type="entry name" value="YD_repeat_2x"/>
    <property type="match status" value="7"/>
</dbReference>
<feature type="domain" description="DUF6531" evidence="3">
    <location>
        <begin position="261"/>
        <end position="325"/>
    </location>
</feature>
<dbReference type="Pfam" id="PF05593">
    <property type="entry name" value="RHS_repeat"/>
    <property type="match status" value="4"/>
</dbReference>
<feature type="domain" description="Teneurin-like YD-shell" evidence="4">
    <location>
        <begin position="690"/>
        <end position="810"/>
    </location>
</feature>
<evidence type="ECO:0000259" key="4">
    <source>
        <dbReference type="Pfam" id="PF25023"/>
    </source>
</evidence>
<dbReference type="OrthoDB" id="5445630at2"/>